<keyword evidence="3" id="KW-0812">Transmembrane</keyword>
<evidence type="ECO:0000256" key="3">
    <source>
        <dbReference type="SAM" id="Phobius"/>
    </source>
</evidence>
<dbReference type="GO" id="GO:0016780">
    <property type="term" value="F:phosphotransferase activity, for other substituted phosphate groups"/>
    <property type="evidence" value="ECO:0007669"/>
    <property type="project" value="InterPro"/>
</dbReference>
<keyword evidence="5" id="KW-1185">Reference proteome</keyword>
<name>A0A5D0XXL8_9MICC</name>
<keyword evidence="1 2" id="KW-0808">Transferase</keyword>
<dbReference type="AlphaFoldDB" id="A0A5D0XXL8"/>
<dbReference type="GO" id="GO:0016020">
    <property type="term" value="C:membrane"/>
    <property type="evidence" value="ECO:0007669"/>
    <property type="project" value="InterPro"/>
</dbReference>
<accession>A0A5D0XXL8</accession>
<evidence type="ECO:0000256" key="1">
    <source>
        <dbReference type="ARBA" id="ARBA00022679"/>
    </source>
</evidence>
<evidence type="ECO:0000256" key="2">
    <source>
        <dbReference type="RuleBase" id="RU003750"/>
    </source>
</evidence>
<evidence type="ECO:0000313" key="4">
    <source>
        <dbReference type="EMBL" id="TYD00772.1"/>
    </source>
</evidence>
<comment type="caution">
    <text evidence="4">The sequence shown here is derived from an EMBL/GenBank/DDBJ whole genome shotgun (WGS) entry which is preliminary data.</text>
</comment>
<dbReference type="OrthoDB" id="4188393at2"/>
<keyword evidence="3" id="KW-1133">Transmembrane helix</keyword>
<keyword evidence="3" id="KW-0472">Membrane</keyword>
<dbReference type="Gene3D" id="1.20.120.1760">
    <property type="match status" value="1"/>
</dbReference>
<dbReference type="Pfam" id="PF01066">
    <property type="entry name" value="CDP-OH_P_transf"/>
    <property type="match status" value="1"/>
</dbReference>
<reference evidence="4 5" key="1">
    <citation type="submission" date="2019-08" db="EMBL/GenBank/DDBJ databases">
        <title>Genone of Arthrobacter echini P9.</title>
        <authorList>
            <person name="Bowman J.P."/>
        </authorList>
    </citation>
    <scope>NUCLEOTIDE SEQUENCE [LARGE SCALE GENOMIC DNA]</scope>
    <source>
        <strain evidence="4 5">P9</strain>
    </source>
</reference>
<feature type="transmembrane region" description="Helical" evidence="3">
    <location>
        <begin position="144"/>
        <end position="163"/>
    </location>
</feature>
<proteinExistence type="inferred from homology"/>
<dbReference type="InterPro" id="IPR043130">
    <property type="entry name" value="CDP-OH_PTrfase_TM_dom"/>
</dbReference>
<dbReference type="GO" id="GO:0008654">
    <property type="term" value="P:phospholipid biosynthetic process"/>
    <property type="evidence" value="ECO:0007669"/>
    <property type="project" value="InterPro"/>
</dbReference>
<protein>
    <submittedName>
        <fullName evidence="4">CDP-alcohol phosphatidyltransferase family protein</fullName>
    </submittedName>
</protein>
<gene>
    <name evidence="4" type="ORF">FQ377_03130</name>
</gene>
<sequence>MGAWFRLLCAASRRSVEQALIRPRPFLEVTALHLLLAGMAGRRGRTWISVSWTLAVTHLGLLEDRRSLGPANALTLSRANLPAVGHLLGGWVPALALASDFIDGKLARATGTESSFGQYADFLADTAMWTWFGLRHETSRTVQLAALAAWVAPAAVVLSRSLLLGRMVDVPRRWWFRPAATVQLILAARAAIRRYHDNAPL</sequence>
<comment type="similarity">
    <text evidence="2">Belongs to the CDP-alcohol phosphatidyltransferase class-I family.</text>
</comment>
<evidence type="ECO:0000313" key="5">
    <source>
        <dbReference type="Proteomes" id="UP000323410"/>
    </source>
</evidence>
<dbReference type="PROSITE" id="PS00379">
    <property type="entry name" value="CDP_ALCOHOL_P_TRANSF"/>
    <property type="match status" value="1"/>
</dbReference>
<dbReference type="InterPro" id="IPR048254">
    <property type="entry name" value="CDP_ALCOHOL_P_TRANSF_CS"/>
</dbReference>
<dbReference type="EMBL" id="VSLD01000001">
    <property type="protein sequence ID" value="TYD00772.1"/>
    <property type="molecule type" value="Genomic_DNA"/>
</dbReference>
<dbReference type="InterPro" id="IPR000462">
    <property type="entry name" value="CDP-OH_P_trans"/>
</dbReference>
<organism evidence="4 5">
    <name type="scientific">Arthrobacter echini</name>
    <dbReference type="NCBI Taxonomy" id="1529066"/>
    <lineage>
        <taxon>Bacteria</taxon>
        <taxon>Bacillati</taxon>
        <taxon>Actinomycetota</taxon>
        <taxon>Actinomycetes</taxon>
        <taxon>Micrococcales</taxon>
        <taxon>Micrococcaceae</taxon>
        <taxon>Arthrobacter</taxon>
    </lineage>
</organism>
<dbReference type="Proteomes" id="UP000323410">
    <property type="component" value="Unassembled WGS sequence"/>
</dbReference>